<feature type="compositionally biased region" description="Polar residues" evidence="1">
    <location>
        <begin position="133"/>
        <end position="150"/>
    </location>
</feature>
<sequence length="150" mass="16523">MEANERLFEVINELKDTALISDYKTLAVDMSVHKSYISDIKAGRKKISLEFLGRMKNRYPQINLDYIVLGLGTPLLRDDSTKSTEIKASSNTTTAHPETLTTYLVDTIATQAEEIGALKNEIDNLKSKLQERAQGNSATDATSEASVLVG</sequence>
<dbReference type="EMBL" id="BK014968">
    <property type="protein sequence ID" value="DAD84891.1"/>
    <property type="molecule type" value="Genomic_DNA"/>
</dbReference>
<evidence type="ECO:0000313" key="2">
    <source>
        <dbReference type="EMBL" id="DAD84891.1"/>
    </source>
</evidence>
<proteinExistence type="predicted"/>
<name>A0A8S5MSF6_9CAUD</name>
<reference evidence="2" key="1">
    <citation type="journal article" date="2021" name="Proc. Natl. Acad. Sci. U.S.A.">
        <title>A Catalog of Tens of Thousands of Viruses from Human Metagenomes Reveals Hidden Associations with Chronic Diseases.</title>
        <authorList>
            <person name="Tisza M.J."/>
            <person name="Buck C.B."/>
        </authorList>
    </citation>
    <scope>NUCLEOTIDE SEQUENCE</scope>
    <source>
        <strain evidence="2">CtfrL10</strain>
    </source>
</reference>
<feature type="region of interest" description="Disordered" evidence="1">
    <location>
        <begin position="131"/>
        <end position="150"/>
    </location>
</feature>
<organism evidence="2">
    <name type="scientific">Myoviridae sp. ctfrL10</name>
    <dbReference type="NCBI Taxonomy" id="2826678"/>
    <lineage>
        <taxon>Viruses</taxon>
        <taxon>Duplodnaviria</taxon>
        <taxon>Heunggongvirae</taxon>
        <taxon>Uroviricota</taxon>
        <taxon>Caudoviricetes</taxon>
    </lineage>
</organism>
<accession>A0A8S5MSF6</accession>
<evidence type="ECO:0000256" key="1">
    <source>
        <dbReference type="SAM" id="MobiDB-lite"/>
    </source>
</evidence>
<protein>
    <submittedName>
        <fullName evidence="2">Repressor protein CI</fullName>
    </submittedName>
</protein>